<proteinExistence type="predicted"/>
<dbReference type="Pfam" id="PF13510">
    <property type="entry name" value="Fer2_4"/>
    <property type="match status" value="1"/>
</dbReference>
<keyword evidence="1" id="KW-0560">Oxidoreductase</keyword>
<dbReference type="RefSeq" id="WP_129201994.1">
    <property type="nucleotide sequence ID" value="NZ_CP035495.1"/>
</dbReference>
<accession>A0A4V0YDW6</accession>
<gene>
    <name evidence="2" type="ORF">ET495_01325</name>
</gene>
<dbReference type="OrthoDB" id="573392at2"/>
<dbReference type="EMBL" id="CP035495">
    <property type="protein sequence ID" value="QAY62141.1"/>
    <property type="molecule type" value="Genomic_DNA"/>
</dbReference>
<organism evidence="2 3">
    <name type="scientific">Xylanimonas allomyrinae</name>
    <dbReference type="NCBI Taxonomy" id="2509459"/>
    <lineage>
        <taxon>Bacteria</taxon>
        <taxon>Bacillati</taxon>
        <taxon>Actinomycetota</taxon>
        <taxon>Actinomycetes</taxon>
        <taxon>Micrococcales</taxon>
        <taxon>Promicromonosporaceae</taxon>
        <taxon>Xylanimonas</taxon>
    </lineage>
</organism>
<keyword evidence="3" id="KW-1185">Reference proteome</keyword>
<dbReference type="InterPro" id="IPR036010">
    <property type="entry name" value="2Fe-2S_ferredoxin-like_sf"/>
</dbReference>
<reference evidence="2 3" key="1">
    <citation type="submission" date="2019-01" db="EMBL/GenBank/DDBJ databases">
        <title>Genome sequencing of strain 2JSPR-7.</title>
        <authorList>
            <person name="Heo J."/>
            <person name="Kim S.-J."/>
            <person name="Kim J.-S."/>
            <person name="Hong S.-B."/>
            <person name="Kwon S.-W."/>
        </authorList>
    </citation>
    <scope>NUCLEOTIDE SEQUENCE [LARGE SCALE GENOMIC DNA]</scope>
    <source>
        <strain evidence="2 3">2JSPR-7</strain>
    </source>
</reference>
<name>A0A4V0YDW6_9MICO</name>
<dbReference type="KEGG" id="xyl:ET495_01325"/>
<evidence type="ECO:0000256" key="1">
    <source>
        <dbReference type="ARBA" id="ARBA00023002"/>
    </source>
</evidence>
<dbReference type="InterPro" id="IPR042204">
    <property type="entry name" value="2Fe-2S-bd_N"/>
</dbReference>
<protein>
    <submittedName>
        <fullName evidence="2">(2Fe-2S)-binding protein</fullName>
    </submittedName>
</protein>
<evidence type="ECO:0000313" key="3">
    <source>
        <dbReference type="Proteomes" id="UP000291758"/>
    </source>
</evidence>
<dbReference type="GO" id="GO:0016491">
    <property type="term" value="F:oxidoreductase activity"/>
    <property type="evidence" value="ECO:0007669"/>
    <property type="project" value="UniProtKB-KW"/>
</dbReference>
<sequence>MTCGAILGYAEPTARITIDGRERQVARGITVAAALLCDLDGEFRRAASGGAPRSVFCGMGSCYNCAVWIDGRRTIRACLTPVADGMVVETRREVAS</sequence>
<evidence type="ECO:0000313" key="2">
    <source>
        <dbReference type="EMBL" id="QAY62141.1"/>
    </source>
</evidence>
<dbReference type="AlphaFoldDB" id="A0A4V0YDW6"/>
<dbReference type="GO" id="GO:0051536">
    <property type="term" value="F:iron-sulfur cluster binding"/>
    <property type="evidence" value="ECO:0007669"/>
    <property type="project" value="InterPro"/>
</dbReference>
<dbReference type="Proteomes" id="UP000291758">
    <property type="component" value="Chromosome"/>
</dbReference>
<dbReference type="Gene3D" id="3.10.20.440">
    <property type="entry name" value="2Fe-2S iron-sulphur cluster binding domain, sarcosine oxidase, alpha subunit, N-terminal domain"/>
    <property type="match status" value="1"/>
</dbReference>
<dbReference type="SUPFAM" id="SSF54292">
    <property type="entry name" value="2Fe-2S ferredoxin-like"/>
    <property type="match status" value="1"/>
</dbReference>